<evidence type="ECO:0008006" key="3">
    <source>
        <dbReference type="Google" id="ProtNLM"/>
    </source>
</evidence>
<name>A0AAF0J5H7_9BASI</name>
<reference evidence="1" key="1">
    <citation type="submission" date="2023-03" db="EMBL/GenBank/DDBJ databases">
        <title>Mating type loci evolution in Malassezia.</title>
        <authorList>
            <person name="Coelho M.A."/>
        </authorList>
    </citation>
    <scope>NUCLEOTIDE SEQUENCE</scope>
    <source>
        <strain evidence="1">CBS 12830</strain>
    </source>
</reference>
<evidence type="ECO:0000313" key="2">
    <source>
        <dbReference type="Proteomes" id="UP001214415"/>
    </source>
</evidence>
<proteinExistence type="predicted"/>
<dbReference type="Proteomes" id="UP001214415">
    <property type="component" value="Chromosome 8"/>
</dbReference>
<dbReference type="EMBL" id="CP119907">
    <property type="protein sequence ID" value="WFD25015.1"/>
    <property type="molecule type" value="Genomic_DNA"/>
</dbReference>
<accession>A0AAF0J5H7</accession>
<evidence type="ECO:0000313" key="1">
    <source>
        <dbReference type="EMBL" id="WFD25015.1"/>
    </source>
</evidence>
<gene>
    <name evidence="1" type="ORF">MEQU1_003724</name>
</gene>
<keyword evidence="2" id="KW-1185">Reference proteome</keyword>
<sequence length="325" mass="36324">MTTPTPLPVLAARRPTARLVLEYLMHQGHTQAAQALGRDLVPVAPASHEPSSSSETVQQMNARQRMYYLLMPEILKCISNGHIEKARLLCEQVFPAVLREDPAAVCPAAEADCSIQVVKAESEFDAQIEWAMRRPLDPRVLRLHMAIQGYVEEVRTLIRTGEEELADTMLVQMQDIHQRVAALPASLQQSYRPLVQELAALMASRSRVDIPPHRMTFFELSRRSVLAAQINYAILASQGTTPEPLLMRAAQQAIAAWDSLHTRRVPVPLEHPATEFMRSQGVQVPSRGPDKIKTTTCPSFQLSKLARDRSLMRASLFASPDQWAL</sequence>
<organism evidence="1 2">
    <name type="scientific">Malassezia equina</name>
    <dbReference type="NCBI Taxonomy" id="1381935"/>
    <lineage>
        <taxon>Eukaryota</taxon>
        <taxon>Fungi</taxon>
        <taxon>Dikarya</taxon>
        <taxon>Basidiomycota</taxon>
        <taxon>Ustilaginomycotina</taxon>
        <taxon>Malasseziomycetes</taxon>
        <taxon>Malasseziales</taxon>
        <taxon>Malasseziaceae</taxon>
        <taxon>Malassezia</taxon>
    </lineage>
</organism>
<dbReference type="AlphaFoldDB" id="A0AAF0J5H7"/>
<protein>
    <recommendedName>
        <fullName evidence="3">LisH domain-containing protein</fullName>
    </recommendedName>
</protein>